<dbReference type="Proteomes" id="UP000423482">
    <property type="component" value="Segment"/>
</dbReference>
<evidence type="ECO:0000313" key="1">
    <source>
        <dbReference type="EMBL" id="QGT55044.1"/>
    </source>
</evidence>
<sequence>MTAPVLSKEELRRYKDRVRKQQKRFQDAPPRRRLANIVNKVLDAHNADIDKPTIKHDQGMWIRTDERVQIGEEVKITCGTAGCVAGHAVALYGDIIVGGEFEFIVDILDGKTVNYTSYSIDTCVAAENAKLGKDEKGLYAKWAYEQIPSRAEKLLGLTPAEAGLLFQPDNRPDVIRAIALDILRNPGNLDKQMRDFYDKDQFYRVMSYDDRVRSENWRFPFDLAHRFIRNTSVRRDLLGTYGNKLTRISA</sequence>
<dbReference type="KEGG" id="vg:77924419"/>
<reference evidence="1 2" key="1">
    <citation type="submission" date="2019-04" db="EMBL/GenBank/DDBJ databases">
        <authorList>
            <person name="Pope W.H."/>
            <person name="Garlena R.A."/>
            <person name="Russell D.A."/>
            <person name="Jacobs-Sera D."/>
            <person name="Hatfull G.F."/>
        </authorList>
    </citation>
    <scope>NUCLEOTIDE SEQUENCE [LARGE SCALE GENOMIC DNA]</scope>
</reference>
<protein>
    <submittedName>
        <fullName evidence="1">Uncharacterized protein</fullName>
    </submittedName>
</protein>
<dbReference type="RefSeq" id="YP_010648931.1">
    <property type="nucleotide sequence ID" value="NC_070763.1"/>
</dbReference>
<dbReference type="GeneID" id="77924419"/>
<keyword evidence="2" id="KW-1185">Reference proteome</keyword>
<accession>A0A650EYA9</accession>
<dbReference type="EMBL" id="MK814760">
    <property type="protein sequence ID" value="QGT55044.1"/>
    <property type="molecule type" value="Genomic_DNA"/>
</dbReference>
<evidence type="ECO:0000313" key="2">
    <source>
        <dbReference type="Proteomes" id="UP000423482"/>
    </source>
</evidence>
<organism evidence="1 2">
    <name type="scientific">Gordonia phage Forza</name>
    <dbReference type="NCBI Taxonomy" id="2571247"/>
    <lineage>
        <taxon>Viruses</taxon>
        <taxon>Duplodnaviria</taxon>
        <taxon>Heunggongvirae</taxon>
        <taxon>Uroviricota</taxon>
        <taxon>Caudoviricetes</taxon>
        <taxon>Forzavirus</taxon>
        <taxon>Forzavirus forza</taxon>
    </lineage>
</organism>
<proteinExistence type="predicted"/>
<name>A0A650EYA9_9CAUD</name>
<gene>
    <name evidence="1" type="primary">51</name>
    <name evidence="1" type="ORF">SEA_FORZA_51</name>
</gene>